<dbReference type="Proteomes" id="UP001162480">
    <property type="component" value="Chromosome 21"/>
</dbReference>
<dbReference type="AlphaFoldDB" id="A0AA36BQ95"/>
<keyword evidence="2" id="KW-1185">Reference proteome</keyword>
<proteinExistence type="predicted"/>
<sequence>MSCQCIVGPKSELFRYSTDSESPMNVLSSSLDEFSCSEYQMTLGYENVINFRSISIYYVLTTQCHLEQMSTLVT</sequence>
<protein>
    <submittedName>
        <fullName evidence="1">Uncharacterized protein</fullName>
    </submittedName>
</protein>
<evidence type="ECO:0000313" key="1">
    <source>
        <dbReference type="EMBL" id="CAI9738354.1"/>
    </source>
</evidence>
<accession>A0AA36BQ95</accession>
<organism evidence="1 2">
    <name type="scientific">Octopus vulgaris</name>
    <name type="common">Common octopus</name>
    <dbReference type="NCBI Taxonomy" id="6645"/>
    <lineage>
        <taxon>Eukaryota</taxon>
        <taxon>Metazoa</taxon>
        <taxon>Spiralia</taxon>
        <taxon>Lophotrochozoa</taxon>
        <taxon>Mollusca</taxon>
        <taxon>Cephalopoda</taxon>
        <taxon>Coleoidea</taxon>
        <taxon>Octopodiformes</taxon>
        <taxon>Octopoda</taxon>
        <taxon>Incirrata</taxon>
        <taxon>Octopodidae</taxon>
        <taxon>Octopus</taxon>
    </lineage>
</organism>
<dbReference type="EMBL" id="OX597834">
    <property type="protein sequence ID" value="CAI9738354.1"/>
    <property type="molecule type" value="Genomic_DNA"/>
</dbReference>
<name>A0AA36BQ95_OCTVU</name>
<gene>
    <name evidence="1" type="ORF">OCTVUL_1B015169</name>
</gene>
<evidence type="ECO:0000313" key="2">
    <source>
        <dbReference type="Proteomes" id="UP001162480"/>
    </source>
</evidence>
<reference evidence="1" key="1">
    <citation type="submission" date="2023-08" db="EMBL/GenBank/DDBJ databases">
        <authorList>
            <person name="Alioto T."/>
            <person name="Alioto T."/>
            <person name="Gomez Garrido J."/>
        </authorList>
    </citation>
    <scope>NUCLEOTIDE SEQUENCE</scope>
</reference>